<dbReference type="OrthoDB" id="4161727at2759"/>
<feature type="domain" description="C2H2-type" evidence="3">
    <location>
        <begin position="652"/>
        <end position="679"/>
    </location>
</feature>
<accession>A0A2B7YHH9</accession>
<protein>
    <recommendedName>
        <fullName evidence="3">C2H2-type domain-containing protein</fullName>
    </recommendedName>
</protein>
<evidence type="ECO:0000313" key="5">
    <source>
        <dbReference type="Proteomes" id="UP000224634"/>
    </source>
</evidence>
<name>A0A2B7YHH9_POLH7</name>
<organism evidence="4 5">
    <name type="scientific">Polytolypa hystricis (strain UAMH7299)</name>
    <dbReference type="NCBI Taxonomy" id="1447883"/>
    <lineage>
        <taxon>Eukaryota</taxon>
        <taxon>Fungi</taxon>
        <taxon>Dikarya</taxon>
        <taxon>Ascomycota</taxon>
        <taxon>Pezizomycotina</taxon>
        <taxon>Eurotiomycetes</taxon>
        <taxon>Eurotiomycetidae</taxon>
        <taxon>Onygenales</taxon>
        <taxon>Onygenales incertae sedis</taxon>
        <taxon>Polytolypa</taxon>
    </lineage>
</organism>
<sequence length="984" mass="107480">METHATDNLPEATTFRHIDAQGLPSVFNTGLETQDKGSGNSLVKAPAQVPSTSSSIALPLTRAPSFSSRWATFGSSYQPSQSGSYLKTSELLVPSSEFICDDTIAWDPWIHERTTPSWQHHPYLRRSISSQMEKSVLQRPSIAEGCVGSSDDPESLCSLSSRSSTRTDDLSIPSMAMSVTSIESLDRQTTPIYDVGGIRPLVRSPLSSLHLGIPTFDVEDDTHAVTPGFVAEPEAIGSWLEKRRSNSFLNHPRSSSPKKSADIRKLIVSRRRPDFPADRLSTNKPVHSQRAASSSSPKPSSASSSILTIRESKPGAGSESSSGEIYEAPEQKSPDRLKIENTDEAKPLDDGNSHRMACSNEEMFIKEEDDELYKPIFYSPQRTVHTWPKLLTPVNTPSPLSREFSRDISNVRRDEINDGGSRYNPPSSHNEHGLPAEGNSSSHSHILEFSGESEVSSPLEEEQVEISSTSDSDGDAASLSGEESDEDLETPGSIDIYEDDWVSTLQEALSTLTTELLSCATEVLSGPLEFDESNCRRCHTDNGGSSSSRPNTTASGAPTQASRKRGMGFGGSSNPDDDEEDGARGRKKRPRPNSPLVQQIPAGTGKFACPFHKRSPQKYSANGGKEYRICAGPGWDEVYRVKEHLYRNHLIYDCQRCCAAFRTEEELSNHTKAKPACEPRHRPVNIDGITNKQEKTLRGKKRKSNLTEPEKWKEMYRIVFPEDAEIPSPYYDFSSYLNTSTVTATLVAGIARRDPKIRHLMSHLMEDGLNRENFTREQRDRILNLVDNFHKQACERIGFSDGLSLSDASGSEPVNHEDTTFAYQSLAVRNIQLNVNNSRVPGPSSEVMTLSRSQGSLGTHLTPDSGSYSIANPETGPITPGNMPGAHAQSQTSFVFQGSGHIGPTGSGGSGGGGGSGFVNPQDLCSSSHTGKDDFLQNPYGDLDDLMGEGSRKVLFPGMDDVGDRSLNGVELPRGEFPDLGTME</sequence>
<feature type="region of interest" description="Disordered" evidence="2">
    <location>
        <begin position="272"/>
        <end position="355"/>
    </location>
</feature>
<reference evidence="4 5" key="1">
    <citation type="submission" date="2017-10" db="EMBL/GenBank/DDBJ databases">
        <title>Comparative genomics in systemic dimorphic fungi from Ajellomycetaceae.</title>
        <authorList>
            <person name="Munoz J.F."/>
            <person name="Mcewen J.G."/>
            <person name="Clay O.K."/>
            <person name="Cuomo C.A."/>
        </authorList>
    </citation>
    <scope>NUCLEOTIDE SEQUENCE [LARGE SCALE GENOMIC DNA]</scope>
    <source>
        <strain evidence="4 5">UAMH7299</strain>
    </source>
</reference>
<dbReference type="AlphaFoldDB" id="A0A2B7YHH9"/>
<feature type="region of interest" description="Disordered" evidence="2">
    <location>
        <begin position="897"/>
        <end position="942"/>
    </location>
</feature>
<keyword evidence="1" id="KW-0862">Zinc</keyword>
<evidence type="ECO:0000256" key="2">
    <source>
        <dbReference type="SAM" id="MobiDB-lite"/>
    </source>
</evidence>
<feature type="region of interest" description="Disordered" evidence="2">
    <location>
        <begin position="539"/>
        <end position="602"/>
    </location>
</feature>
<dbReference type="Proteomes" id="UP000224634">
    <property type="component" value="Unassembled WGS sequence"/>
</dbReference>
<dbReference type="GO" id="GO:0008270">
    <property type="term" value="F:zinc ion binding"/>
    <property type="evidence" value="ECO:0007669"/>
    <property type="project" value="UniProtKB-KW"/>
</dbReference>
<keyword evidence="1" id="KW-0863">Zinc-finger</keyword>
<dbReference type="InterPro" id="IPR013087">
    <property type="entry name" value="Znf_C2H2_type"/>
</dbReference>
<dbReference type="PANTHER" id="PTHR38166">
    <property type="entry name" value="C2H2-TYPE DOMAIN-CONTAINING PROTEIN-RELATED"/>
    <property type="match status" value="1"/>
</dbReference>
<proteinExistence type="predicted"/>
<feature type="region of interest" description="Disordered" evidence="2">
    <location>
        <begin position="139"/>
        <end position="169"/>
    </location>
</feature>
<feature type="compositionally biased region" description="Polar residues" evidence="2">
    <location>
        <begin position="542"/>
        <end position="561"/>
    </location>
</feature>
<feature type="compositionally biased region" description="Basic and acidic residues" evidence="2">
    <location>
        <begin position="403"/>
        <end position="416"/>
    </location>
</feature>
<dbReference type="STRING" id="1447883.A0A2B7YHH9"/>
<gene>
    <name evidence="4" type="ORF">AJ80_02324</name>
</gene>
<keyword evidence="1" id="KW-0479">Metal-binding</keyword>
<keyword evidence="5" id="KW-1185">Reference proteome</keyword>
<dbReference type="PROSITE" id="PS50157">
    <property type="entry name" value="ZINC_FINGER_C2H2_2"/>
    <property type="match status" value="1"/>
</dbReference>
<feature type="region of interest" description="Disordered" evidence="2">
    <location>
        <begin position="965"/>
        <end position="984"/>
    </location>
</feature>
<feature type="compositionally biased region" description="Gly residues" evidence="2">
    <location>
        <begin position="900"/>
        <end position="917"/>
    </location>
</feature>
<evidence type="ECO:0000256" key="1">
    <source>
        <dbReference type="PROSITE-ProRule" id="PRU00042"/>
    </source>
</evidence>
<comment type="caution">
    <text evidence="4">The sequence shown here is derived from an EMBL/GenBank/DDBJ whole genome shotgun (WGS) entry which is preliminary data.</text>
</comment>
<evidence type="ECO:0000259" key="3">
    <source>
        <dbReference type="PROSITE" id="PS50157"/>
    </source>
</evidence>
<feature type="region of interest" description="Disordered" evidence="2">
    <location>
        <begin position="392"/>
        <end position="495"/>
    </location>
</feature>
<feature type="compositionally biased region" description="Basic and acidic residues" evidence="2">
    <location>
        <begin position="329"/>
        <end position="353"/>
    </location>
</feature>
<feature type="compositionally biased region" description="Low complexity" evidence="2">
    <location>
        <begin position="467"/>
        <end position="481"/>
    </location>
</feature>
<dbReference type="EMBL" id="PDNA01000022">
    <property type="protein sequence ID" value="PGH23544.1"/>
    <property type="molecule type" value="Genomic_DNA"/>
</dbReference>
<dbReference type="PANTHER" id="PTHR38166:SF1">
    <property type="entry name" value="C2H2-TYPE DOMAIN-CONTAINING PROTEIN"/>
    <property type="match status" value="1"/>
</dbReference>
<evidence type="ECO:0000313" key="4">
    <source>
        <dbReference type="EMBL" id="PGH23544.1"/>
    </source>
</evidence>
<feature type="compositionally biased region" description="Low complexity" evidence="2">
    <location>
        <begin position="291"/>
        <end position="305"/>
    </location>
</feature>